<dbReference type="Gene3D" id="3.40.50.720">
    <property type="entry name" value="NAD(P)-binding Rossmann-like Domain"/>
    <property type="match status" value="1"/>
</dbReference>
<proteinExistence type="inferred from homology"/>
<dbReference type="EMBL" id="FO203431">
    <property type="protein sequence ID" value="CCH89446.1"/>
    <property type="molecule type" value="Genomic_DNA"/>
</dbReference>
<keyword evidence="4" id="KW-1185">Reference proteome</keyword>
<dbReference type="PANTHER" id="PTHR44169">
    <property type="entry name" value="NADPH-DEPENDENT 1-ACYLDIHYDROXYACETONE PHOSPHATE REDUCTASE"/>
    <property type="match status" value="1"/>
</dbReference>
<dbReference type="PATRIC" id="fig|477641.3.peg.3789"/>
<dbReference type="OrthoDB" id="9810734at2"/>
<dbReference type="PRINTS" id="PR00081">
    <property type="entry name" value="GDHRDH"/>
</dbReference>
<dbReference type="GO" id="GO:0016491">
    <property type="term" value="F:oxidoreductase activity"/>
    <property type="evidence" value="ECO:0007669"/>
    <property type="project" value="UniProtKB-KW"/>
</dbReference>
<dbReference type="PANTHER" id="PTHR44169:SF6">
    <property type="entry name" value="NADPH-DEPENDENT 1-ACYLDIHYDROXYACETONE PHOSPHATE REDUCTASE"/>
    <property type="match status" value="1"/>
</dbReference>
<dbReference type="HOGENOM" id="CLU_010194_2_6_11"/>
<protein>
    <submittedName>
        <fullName evidence="3">Oxidoreductase</fullName>
    </submittedName>
</protein>
<organism evidence="3 4">
    <name type="scientific">Modestobacter italicus (strain DSM 44449 / CECT 9708 / BC 501)</name>
    <dbReference type="NCBI Taxonomy" id="2732864"/>
    <lineage>
        <taxon>Bacteria</taxon>
        <taxon>Bacillati</taxon>
        <taxon>Actinomycetota</taxon>
        <taxon>Actinomycetes</taxon>
        <taxon>Geodermatophilales</taxon>
        <taxon>Geodermatophilaceae</taxon>
        <taxon>Modestobacter</taxon>
    </lineage>
</organism>
<dbReference type="PROSITE" id="PS00061">
    <property type="entry name" value="ADH_SHORT"/>
    <property type="match status" value="1"/>
</dbReference>
<sequence length="249" mass="26163">MKSTGNTVLVSGGTSGIGLGLALRWHAAGNTVVVAGRRQDLLERIAAEHPGIATLQLDVTDPASIAAAAATVAERHPQLDVLVAMSGIMLPEDLRDPAHLAVAEATVQTNLLGTIRLTSAFLPQLLRQPAATVMTVSSGLAFVPLPVTPTYNATKAAVHSWTESLRVQLADTGVQVVELVPPAVRTALMGQQESAAAMPLEEFLDEVTAILAADPDPREVLVERVRPLRTAEAAGHYDELLGALSRWSA</sequence>
<evidence type="ECO:0000256" key="2">
    <source>
        <dbReference type="ARBA" id="ARBA00023002"/>
    </source>
</evidence>
<dbReference type="InterPro" id="IPR036291">
    <property type="entry name" value="NAD(P)-bd_dom_sf"/>
</dbReference>
<evidence type="ECO:0000256" key="1">
    <source>
        <dbReference type="ARBA" id="ARBA00006484"/>
    </source>
</evidence>
<dbReference type="Pfam" id="PF00106">
    <property type="entry name" value="adh_short"/>
    <property type="match status" value="1"/>
</dbReference>
<dbReference type="eggNOG" id="COG3967">
    <property type="taxonomic scope" value="Bacteria"/>
</dbReference>
<dbReference type="Proteomes" id="UP000006461">
    <property type="component" value="Chromosome"/>
</dbReference>
<comment type="similarity">
    <text evidence="1">Belongs to the short-chain dehydrogenases/reductases (SDR) family.</text>
</comment>
<accession>I4F1D3</accession>
<reference evidence="3 4" key="1">
    <citation type="journal article" date="2012" name="J. Bacteriol.">
        <title>Genome Sequence of Radiation-Resistant Modestobacter marinus Strain BC501, a Representative Actinobacterium That Thrives on Calcareous Stone Surfaces.</title>
        <authorList>
            <person name="Normand P."/>
            <person name="Gury J."/>
            <person name="Pujic P."/>
            <person name="Chouaia B."/>
            <person name="Crotti E."/>
            <person name="Brusetti L."/>
            <person name="Daffonchio D."/>
            <person name="Vacherie B."/>
            <person name="Barbe V."/>
            <person name="Medigue C."/>
            <person name="Calteau A."/>
            <person name="Ghodhbane-Gtari F."/>
            <person name="Essoussi I."/>
            <person name="Nouioui I."/>
            <person name="Abbassi-Ghozzi I."/>
            <person name="Gtari M."/>
        </authorList>
    </citation>
    <scope>NUCLEOTIDE SEQUENCE [LARGE SCALE GENOMIC DNA]</scope>
    <source>
        <strain evidence="4">BC 501</strain>
    </source>
</reference>
<keyword evidence="2" id="KW-0560">Oxidoreductase</keyword>
<evidence type="ECO:0000313" key="4">
    <source>
        <dbReference type="Proteomes" id="UP000006461"/>
    </source>
</evidence>
<dbReference type="OMA" id="LEIAPPW"/>
<evidence type="ECO:0000313" key="3">
    <source>
        <dbReference type="EMBL" id="CCH89446.1"/>
    </source>
</evidence>
<dbReference type="InterPro" id="IPR020904">
    <property type="entry name" value="Sc_DH/Rdtase_CS"/>
</dbReference>
<gene>
    <name evidence="3" type="ordered locus">MODMU_4044</name>
</gene>
<dbReference type="AlphaFoldDB" id="I4F1D3"/>
<dbReference type="STRING" id="477641.MODMU_4044"/>
<name>I4F1D3_MODI5</name>
<dbReference type="KEGG" id="mmar:MODMU_4044"/>
<dbReference type="InterPro" id="IPR002347">
    <property type="entry name" value="SDR_fam"/>
</dbReference>
<dbReference type="SUPFAM" id="SSF51735">
    <property type="entry name" value="NAD(P)-binding Rossmann-fold domains"/>
    <property type="match status" value="1"/>
</dbReference>